<reference evidence="11 12" key="1">
    <citation type="submission" date="2019-08" db="EMBL/GenBank/DDBJ databases">
        <title>Amphibian skin-associated Pigmentiphaga: genome sequence and occurrence across geography and hosts.</title>
        <authorList>
            <person name="Bletz M.C."/>
            <person name="Bunk B."/>
            <person name="Sproeer C."/>
            <person name="Biwer P."/>
            <person name="Reiter S."/>
            <person name="Rabemananjara F.C.E."/>
            <person name="Schulz S."/>
            <person name="Overmann J."/>
            <person name="Vences M."/>
        </authorList>
    </citation>
    <scope>NUCLEOTIDE SEQUENCE [LARGE SCALE GENOMIC DNA]</scope>
    <source>
        <strain evidence="11 12">Mada1488</strain>
    </source>
</reference>
<comment type="pathway">
    <text evidence="1">Carbohydrate acid metabolism.</text>
</comment>
<dbReference type="GO" id="GO:0005737">
    <property type="term" value="C:cytoplasm"/>
    <property type="evidence" value="ECO:0007669"/>
    <property type="project" value="TreeGrafter"/>
</dbReference>
<organism evidence="11 12">
    <name type="scientific">Pigmentiphaga aceris</name>
    <dbReference type="NCBI Taxonomy" id="1940612"/>
    <lineage>
        <taxon>Bacteria</taxon>
        <taxon>Pseudomonadati</taxon>
        <taxon>Pseudomonadota</taxon>
        <taxon>Betaproteobacteria</taxon>
        <taxon>Burkholderiales</taxon>
        <taxon>Alcaligenaceae</taxon>
        <taxon>Pigmentiphaga</taxon>
    </lineage>
</organism>
<evidence type="ECO:0000256" key="1">
    <source>
        <dbReference type="ARBA" id="ARBA00004761"/>
    </source>
</evidence>
<evidence type="ECO:0000256" key="8">
    <source>
        <dbReference type="ARBA" id="ARBA00023064"/>
    </source>
</evidence>
<evidence type="ECO:0000256" key="3">
    <source>
        <dbReference type="ARBA" id="ARBA00012054"/>
    </source>
</evidence>
<dbReference type="GO" id="GO:0005524">
    <property type="term" value="F:ATP binding"/>
    <property type="evidence" value="ECO:0007669"/>
    <property type="project" value="UniProtKB-KW"/>
</dbReference>
<dbReference type="Gene3D" id="3.40.50.300">
    <property type="entry name" value="P-loop containing nucleotide triphosphate hydrolases"/>
    <property type="match status" value="1"/>
</dbReference>
<comment type="similarity">
    <text evidence="2 10">Belongs to the gluconokinase GntK/GntV family.</text>
</comment>
<evidence type="ECO:0000256" key="10">
    <source>
        <dbReference type="RuleBase" id="RU363066"/>
    </source>
</evidence>
<keyword evidence="12" id="KW-1185">Reference proteome</keyword>
<keyword evidence="7 10" id="KW-0067">ATP-binding</keyword>
<keyword evidence="5 10" id="KW-0547">Nucleotide-binding</keyword>
<dbReference type="EC" id="2.7.1.12" evidence="3 10"/>
<dbReference type="SUPFAM" id="SSF52540">
    <property type="entry name" value="P-loop containing nucleoside triphosphate hydrolases"/>
    <property type="match status" value="1"/>
</dbReference>
<dbReference type="KEGG" id="pacr:FXN63_09290"/>
<dbReference type="FunFam" id="3.40.50.300:FF:000522">
    <property type="entry name" value="Gluconokinase"/>
    <property type="match status" value="1"/>
</dbReference>
<dbReference type="AlphaFoldDB" id="A0A5C0AUL7"/>
<proteinExistence type="inferred from homology"/>
<evidence type="ECO:0000313" key="12">
    <source>
        <dbReference type="Proteomes" id="UP000325161"/>
    </source>
</evidence>
<evidence type="ECO:0000313" key="11">
    <source>
        <dbReference type="EMBL" id="QEI06008.1"/>
    </source>
</evidence>
<evidence type="ECO:0000256" key="5">
    <source>
        <dbReference type="ARBA" id="ARBA00022741"/>
    </source>
</evidence>
<name>A0A5C0AUL7_9BURK</name>
<evidence type="ECO:0000256" key="9">
    <source>
        <dbReference type="ARBA" id="ARBA00048090"/>
    </source>
</evidence>
<dbReference type="RefSeq" id="WP_148814391.1">
    <property type="nucleotide sequence ID" value="NZ_CP043046.1"/>
</dbReference>
<dbReference type="InterPro" id="IPR006001">
    <property type="entry name" value="Therm_gnt_kin"/>
</dbReference>
<sequence length="177" mass="19811">MILVLMGVSGCGKTTIGEHVAQRLACEYQDADSFHSQANIDKMHRGMPLDDDDRAPWLAAIRQEIEACHRDGRTHVFGCSALRQRYRDVLSDHGRDRAVVFVHLAGSFELIRDRLAARTDHFFDAKLLRSQFDALEVPADAITVSIDQSVEDIVNEILRRLPAADQDHAGGFTRSDV</sequence>
<dbReference type="OrthoDB" id="9795716at2"/>
<dbReference type="EMBL" id="CP043046">
    <property type="protein sequence ID" value="QEI06008.1"/>
    <property type="molecule type" value="Genomic_DNA"/>
</dbReference>
<evidence type="ECO:0000256" key="2">
    <source>
        <dbReference type="ARBA" id="ARBA00008420"/>
    </source>
</evidence>
<dbReference type="GO" id="GO:0019521">
    <property type="term" value="P:D-gluconate metabolic process"/>
    <property type="evidence" value="ECO:0007669"/>
    <property type="project" value="UniProtKB-KW"/>
</dbReference>
<dbReference type="GO" id="GO:0046316">
    <property type="term" value="F:gluconokinase activity"/>
    <property type="evidence" value="ECO:0007669"/>
    <property type="project" value="UniProtKB-EC"/>
</dbReference>
<accession>A0A5C0AUL7</accession>
<dbReference type="InterPro" id="IPR027417">
    <property type="entry name" value="P-loop_NTPase"/>
</dbReference>
<evidence type="ECO:0000256" key="6">
    <source>
        <dbReference type="ARBA" id="ARBA00022777"/>
    </source>
</evidence>
<protein>
    <recommendedName>
        <fullName evidence="3 10">Gluconokinase</fullName>
        <ecNumber evidence="3 10">2.7.1.12</ecNumber>
    </recommendedName>
</protein>
<evidence type="ECO:0000256" key="7">
    <source>
        <dbReference type="ARBA" id="ARBA00022840"/>
    </source>
</evidence>
<comment type="catalytic activity">
    <reaction evidence="9 10">
        <text>D-gluconate + ATP = 6-phospho-D-gluconate + ADP + H(+)</text>
        <dbReference type="Rhea" id="RHEA:19433"/>
        <dbReference type="ChEBI" id="CHEBI:15378"/>
        <dbReference type="ChEBI" id="CHEBI:18391"/>
        <dbReference type="ChEBI" id="CHEBI:30616"/>
        <dbReference type="ChEBI" id="CHEBI:58759"/>
        <dbReference type="ChEBI" id="CHEBI:456216"/>
        <dbReference type="EC" id="2.7.1.12"/>
    </reaction>
</comment>
<keyword evidence="4 10" id="KW-0808">Transferase</keyword>
<dbReference type="Proteomes" id="UP000325161">
    <property type="component" value="Chromosome"/>
</dbReference>
<evidence type="ECO:0000256" key="4">
    <source>
        <dbReference type="ARBA" id="ARBA00022679"/>
    </source>
</evidence>
<dbReference type="CDD" id="cd02021">
    <property type="entry name" value="GntK"/>
    <property type="match status" value="1"/>
</dbReference>
<dbReference type="PANTHER" id="PTHR43442:SF3">
    <property type="entry name" value="GLUCONOKINASE-RELATED"/>
    <property type="match status" value="1"/>
</dbReference>
<dbReference type="NCBIfam" id="TIGR01313">
    <property type="entry name" value="therm_gnt_kin"/>
    <property type="match status" value="1"/>
</dbReference>
<gene>
    <name evidence="11" type="ORF">FXN63_09290</name>
</gene>
<keyword evidence="6 10" id="KW-0418">Kinase</keyword>
<dbReference type="Pfam" id="PF13671">
    <property type="entry name" value="AAA_33"/>
    <property type="match status" value="1"/>
</dbReference>
<dbReference type="PANTHER" id="PTHR43442">
    <property type="entry name" value="GLUCONOKINASE-RELATED"/>
    <property type="match status" value="1"/>
</dbReference>
<keyword evidence="8" id="KW-0311">Gluconate utilization</keyword>